<evidence type="ECO:0000256" key="1">
    <source>
        <dbReference type="SAM" id="MobiDB-lite"/>
    </source>
</evidence>
<dbReference type="AlphaFoldDB" id="A0AAN4Z2R5"/>
<evidence type="ECO:0000313" key="2">
    <source>
        <dbReference type="EMBL" id="GMR33502.1"/>
    </source>
</evidence>
<reference evidence="3" key="1">
    <citation type="submission" date="2022-10" db="EMBL/GenBank/DDBJ databases">
        <title>Genome assembly of Pristionchus species.</title>
        <authorList>
            <person name="Yoshida K."/>
            <person name="Sommer R.J."/>
        </authorList>
    </citation>
    <scope>NUCLEOTIDE SEQUENCE [LARGE SCALE GENOMIC DNA]</scope>
    <source>
        <strain evidence="3">RS5460</strain>
    </source>
</reference>
<gene>
    <name evidence="2" type="ORF">PMAYCL1PPCAC_03697</name>
</gene>
<dbReference type="EMBL" id="BTRK01000001">
    <property type="protein sequence ID" value="GMR33502.1"/>
    <property type="molecule type" value="Genomic_DNA"/>
</dbReference>
<comment type="caution">
    <text evidence="2">The sequence shown here is derived from an EMBL/GenBank/DDBJ whole genome shotgun (WGS) entry which is preliminary data.</text>
</comment>
<dbReference type="Proteomes" id="UP001328107">
    <property type="component" value="Unassembled WGS sequence"/>
</dbReference>
<feature type="non-terminal residue" evidence="2">
    <location>
        <position position="1"/>
    </location>
</feature>
<name>A0AAN4Z2R5_9BILA</name>
<organism evidence="2 3">
    <name type="scientific">Pristionchus mayeri</name>
    <dbReference type="NCBI Taxonomy" id="1317129"/>
    <lineage>
        <taxon>Eukaryota</taxon>
        <taxon>Metazoa</taxon>
        <taxon>Ecdysozoa</taxon>
        <taxon>Nematoda</taxon>
        <taxon>Chromadorea</taxon>
        <taxon>Rhabditida</taxon>
        <taxon>Rhabditina</taxon>
        <taxon>Diplogasteromorpha</taxon>
        <taxon>Diplogasteroidea</taxon>
        <taxon>Neodiplogasteridae</taxon>
        <taxon>Pristionchus</taxon>
    </lineage>
</organism>
<feature type="compositionally biased region" description="Basic and acidic residues" evidence="1">
    <location>
        <begin position="37"/>
        <end position="105"/>
    </location>
</feature>
<sequence length="105" mass="11604">SEHSNEATRGKEAEGGSQEGSSRRPKIGGPPSARDGAQPKETKKRPSEEEMVKDKEGAEREKKEKAAEKDKESEREKTDKEGEKKKSEEKAATVKEMGESVKMSE</sequence>
<feature type="region of interest" description="Disordered" evidence="1">
    <location>
        <begin position="1"/>
        <end position="105"/>
    </location>
</feature>
<accession>A0AAN4Z2R5</accession>
<feature type="non-terminal residue" evidence="2">
    <location>
        <position position="105"/>
    </location>
</feature>
<proteinExistence type="predicted"/>
<protein>
    <submittedName>
        <fullName evidence="2">Uncharacterized protein</fullName>
    </submittedName>
</protein>
<evidence type="ECO:0000313" key="3">
    <source>
        <dbReference type="Proteomes" id="UP001328107"/>
    </source>
</evidence>
<keyword evidence="3" id="KW-1185">Reference proteome</keyword>
<feature type="compositionally biased region" description="Basic and acidic residues" evidence="1">
    <location>
        <begin position="1"/>
        <end position="14"/>
    </location>
</feature>